<dbReference type="Pfam" id="PF13692">
    <property type="entry name" value="Glyco_trans_1_4"/>
    <property type="match status" value="1"/>
</dbReference>
<protein>
    <recommendedName>
        <fullName evidence="1">Glycosyltransferase subfamily 4-like N-terminal domain-containing protein</fullName>
    </recommendedName>
</protein>
<dbReference type="EMBL" id="BARS01038148">
    <property type="protein sequence ID" value="GAG19293.1"/>
    <property type="molecule type" value="Genomic_DNA"/>
</dbReference>
<reference evidence="2" key="1">
    <citation type="journal article" date="2014" name="Front. Microbiol.">
        <title>High frequency of phylogenetically diverse reductive dehalogenase-homologous genes in deep subseafloor sedimentary metagenomes.</title>
        <authorList>
            <person name="Kawai M."/>
            <person name="Futagami T."/>
            <person name="Toyoda A."/>
            <person name="Takaki Y."/>
            <person name="Nishi S."/>
            <person name="Hori S."/>
            <person name="Arai W."/>
            <person name="Tsubouchi T."/>
            <person name="Morono Y."/>
            <person name="Uchiyama I."/>
            <person name="Ito T."/>
            <person name="Fujiyama A."/>
            <person name="Inagaki F."/>
            <person name="Takami H."/>
        </authorList>
    </citation>
    <scope>NUCLEOTIDE SEQUENCE</scope>
    <source>
        <strain evidence="2">Expedition CK06-06</strain>
    </source>
</reference>
<dbReference type="Gene3D" id="3.40.50.2000">
    <property type="entry name" value="Glycogen Phosphorylase B"/>
    <property type="match status" value="2"/>
</dbReference>
<dbReference type="SUPFAM" id="SSF53756">
    <property type="entry name" value="UDP-Glycosyltransferase/glycogen phosphorylase"/>
    <property type="match status" value="1"/>
</dbReference>
<dbReference type="Pfam" id="PF13439">
    <property type="entry name" value="Glyco_transf_4"/>
    <property type="match status" value="1"/>
</dbReference>
<feature type="non-terminal residue" evidence="2">
    <location>
        <position position="1"/>
    </location>
</feature>
<accession>X0W3T4</accession>
<dbReference type="InterPro" id="IPR028098">
    <property type="entry name" value="Glyco_trans_4-like_N"/>
</dbReference>
<sequence length="256" mass="27581">GEMVDLIVAAPVGADLREVPTPPVEVVHYSPPGWFRPAKTAAAELAEELTKRHVDILHALEVHQATFTTQLADLCSLPHVVSCHAFDGAAHLRRHDRFPDVVVAASDIIAVDLREQLHLPGDRICLIRPGVHQDGRVSCFGDPSKIASIVIDGRSGSLSALEAAVRAFAEARRREIDCACFLIGAGRLERRLRKLGESLQVRQELTYVDSPAISQMPGILSGADIYVAPRPTGEVDLWALMAMASGTVVLAADAPQ</sequence>
<evidence type="ECO:0000313" key="2">
    <source>
        <dbReference type="EMBL" id="GAG19293.1"/>
    </source>
</evidence>
<feature type="domain" description="Glycosyltransferase subfamily 4-like N-terminal" evidence="1">
    <location>
        <begin position="9"/>
        <end position="132"/>
    </location>
</feature>
<name>X0W3T4_9ZZZZ</name>
<proteinExistence type="predicted"/>
<dbReference type="AlphaFoldDB" id="X0W3T4"/>
<comment type="caution">
    <text evidence="2">The sequence shown here is derived from an EMBL/GenBank/DDBJ whole genome shotgun (WGS) entry which is preliminary data.</text>
</comment>
<evidence type="ECO:0000259" key="1">
    <source>
        <dbReference type="Pfam" id="PF13439"/>
    </source>
</evidence>
<organism evidence="2">
    <name type="scientific">marine sediment metagenome</name>
    <dbReference type="NCBI Taxonomy" id="412755"/>
    <lineage>
        <taxon>unclassified sequences</taxon>
        <taxon>metagenomes</taxon>
        <taxon>ecological metagenomes</taxon>
    </lineage>
</organism>
<dbReference type="CDD" id="cd03801">
    <property type="entry name" value="GT4_PimA-like"/>
    <property type="match status" value="1"/>
</dbReference>
<gene>
    <name evidence="2" type="ORF">S01H1_58395</name>
</gene>
<feature type="non-terminal residue" evidence="2">
    <location>
        <position position="256"/>
    </location>
</feature>